<proteinExistence type="predicted"/>
<reference evidence="1" key="1">
    <citation type="submission" date="2023-08" db="EMBL/GenBank/DDBJ databases">
        <authorList>
            <person name="Chen Y."/>
            <person name="Shah S."/>
            <person name="Dougan E. K."/>
            <person name="Thang M."/>
            <person name="Chan C."/>
        </authorList>
    </citation>
    <scope>NUCLEOTIDE SEQUENCE</scope>
</reference>
<dbReference type="Proteomes" id="UP001178507">
    <property type="component" value="Unassembled WGS sequence"/>
</dbReference>
<dbReference type="EMBL" id="CAUJNA010000462">
    <property type="protein sequence ID" value="CAJ1377442.1"/>
    <property type="molecule type" value="Genomic_DNA"/>
</dbReference>
<sequence length="152" mass="16593">MQGGSVECRLDSANDLATLLLALTLREKDQKDQRVICEGAAGLHFLPTGAWLPTLLEVRAAKKASQNGLKFTAQSAGKDVAVQGWIFKDAFAEYKFDGAGHEHLHMKLPVAPLLSCLTIFSERAALTMRRLQTCYADTKFRKHGHGTVGAEP</sequence>
<evidence type="ECO:0000313" key="1">
    <source>
        <dbReference type="EMBL" id="CAJ1377442.1"/>
    </source>
</evidence>
<name>A0AA36HY14_9DINO</name>
<dbReference type="AlphaFoldDB" id="A0AA36HY14"/>
<comment type="caution">
    <text evidence="1">The sequence shown here is derived from an EMBL/GenBank/DDBJ whole genome shotgun (WGS) entry which is preliminary data.</text>
</comment>
<protein>
    <submittedName>
        <fullName evidence="1">Uncharacterized protein</fullName>
    </submittedName>
</protein>
<dbReference type="Gene3D" id="3.70.10.10">
    <property type="match status" value="1"/>
</dbReference>
<evidence type="ECO:0000313" key="2">
    <source>
        <dbReference type="Proteomes" id="UP001178507"/>
    </source>
</evidence>
<organism evidence="1 2">
    <name type="scientific">Effrenium voratum</name>
    <dbReference type="NCBI Taxonomy" id="2562239"/>
    <lineage>
        <taxon>Eukaryota</taxon>
        <taxon>Sar</taxon>
        <taxon>Alveolata</taxon>
        <taxon>Dinophyceae</taxon>
        <taxon>Suessiales</taxon>
        <taxon>Symbiodiniaceae</taxon>
        <taxon>Effrenium</taxon>
    </lineage>
</organism>
<keyword evidence="2" id="KW-1185">Reference proteome</keyword>
<gene>
    <name evidence="1" type="ORF">EVOR1521_LOCUS6238</name>
</gene>
<accession>A0AA36HY14</accession>